<reference evidence="3" key="2">
    <citation type="submission" date="2021-09" db="EMBL/GenBank/DDBJ databases">
        <authorList>
            <person name="Jia N."/>
            <person name="Wang J."/>
            <person name="Shi W."/>
            <person name="Du L."/>
            <person name="Sun Y."/>
            <person name="Zhan W."/>
            <person name="Jiang J."/>
            <person name="Wang Q."/>
            <person name="Zhang B."/>
            <person name="Ji P."/>
            <person name="Sakyi L.B."/>
            <person name="Cui X."/>
            <person name="Yuan T."/>
            <person name="Jiang B."/>
            <person name="Yang W."/>
            <person name="Lam T.T.-Y."/>
            <person name="Chang Q."/>
            <person name="Ding S."/>
            <person name="Wang X."/>
            <person name="Zhu J."/>
            <person name="Ruan X."/>
            <person name="Zhao L."/>
            <person name="Wei J."/>
            <person name="Que T."/>
            <person name="Du C."/>
            <person name="Cheng J."/>
            <person name="Dai P."/>
            <person name="Han X."/>
            <person name="Huang E."/>
            <person name="Gao Y."/>
            <person name="Liu J."/>
            <person name="Shao H."/>
            <person name="Ye R."/>
            <person name="Li L."/>
            <person name="Wei W."/>
            <person name="Wang X."/>
            <person name="Wang C."/>
            <person name="Huo Q."/>
            <person name="Li W."/>
            <person name="Guo W."/>
            <person name="Chen H."/>
            <person name="Chen S."/>
            <person name="Zhou L."/>
            <person name="Zhou L."/>
            <person name="Ni X."/>
            <person name="Tian J."/>
            <person name="Zhou Y."/>
            <person name="Sheng Y."/>
            <person name="Liu T."/>
            <person name="Pan Y."/>
            <person name="Xia L."/>
            <person name="Li J."/>
            <person name="Zhao F."/>
            <person name="Cao W."/>
        </authorList>
    </citation>
    <scope>NUCLEOTIDE SEQUENCE</scope>
    <source>
        <strain evidence="3">Rsan-2018</strain>
        <tissue evidence="3">Larvae</tissue>
    </source>
</reference>
<accession>A0A9D4T0W7</accession>
<evidence type="ECO:0000313" key="4">
    <source>
        <dbReference type="Proteomes" id="UP000821837"/>
    </source>
</evidence>
<evidence type="ECO:0000256" key="2">
    <source>
        <dbReference type="SAM" id="Phobius"/>
    </source>
</evidence>
<evidence type="ECO:0008006" key="5">
    <source>
        <dbReference type="Google" id="ProtNLM"/>
    </source>
</evidence>
<evidence type="ECO:0000313" key="3">
    <source>
        <dbReference type="EMBL" id="KAH7962112.1"/>
    </source>
</evidence>
<keyword evidence="2" id="KW-1133">Transmembrane helix</keyword>
<sequence>MKPRQSKVAAKAEQGGAAAKAPQGRTSAEAPENPQVLALTTSKAPPAFSGTSSSFRRQHSFMADDELRWADSVNSSSTTTSSAHCCVCNASYDSDEIAPGKRLRRSRLFDKYSGASFPRATCVPMVGLMTLAALLFAVSVVVRTKDRSLQLPTMQYTDEGIQERALRWAAATNTGDVLIHQEALTEPPTTRVSVGGLQVNFFKGRVEGEVTVSSSTAGVQISRHHMSKMASRKRKSQKVLSGTLLARDDDEKAREANLVTRFPSRRPTQPPCGAAYSTFCERAPREYHYRRAVNACVETDTVDAADVCNRGANRFSSLDHCLKNCVSAEYPAEECFKWPLFTRCARQDALSRWWHFEGKKCVAWTFPSGGCPANGSKVFTTAQECEEHCRHHGAGCRRPDVVACGRRHLKYPYFAHVYAKEGRVRCLRSSETLLQGKRCLAGANRFRSRQACHASCRNRPPSLG</sequence>
<dbReference type="Proteomes" id="UP000821837">
    <property type="component" value="Chromosome 3"/>
</dbReference>
<keyword evidence="2" id="KW-0812">Transmembrane</keyword>
<reference evidence="3" key="1">
    <citation type="journal article" date="2020" name="Cell">
        <title>Large-Scale Comparative Analyses of Tick Genomes Elucidate Their Genetic Diversity and Vector Capacities.</title>
        <authorList>
            <consortium name="Tick Genome and Microbiome Consortium (TIGMIC)"/>
            <person name="Jia N."/>
            <person name="Wang J."/>
            <person name="Shi W."/>
            <person name="Du L."/>
            <person name="Sun Y."/>
            <person name="Zhan W."/>
            <person name="Jiang J.F."/>
            <person name="Wang Q."/>
            <person name="Zhang B."/>
            <person name="Ji P."/>
            <person name="Bell-Sakyi L."/>
            <person name="Cui X.M."/>
            <person name="Yuan T.T."/>
            <person name="Jiang B.G."/>
            <person name="Yang W.F."/>
            <person name="Lam T.T."/>
            <person name="Chang Q.C."/>
            <person name="Ding S.J."/>
            <person name="Wang X.J."/>
            <person name="Zhu J.G."/>
            <person name="Ruan X.D."/>
            <person name="Zhao L."/>
            <person name="Wei J.T."/>
            <person name="Ye R.Z."/>
            <person name="Que T.C."/>
            <person name="Du C.H."/>
            <person name="Zhou Y.H."/>
            <person name="Cheng J.X."/>
            <person name="Dai P.F."/>
            <person name="Guo W.B."/>
            <person name="Han X.H."/>
            <person name="Huang E.J."/>
            <person name="Li L.F."/>
            <person name="Wei W."/>
            <person name="Gao Y.C."/>
            <person name="Liu J.Z."/>
            <person name="Shao H.Z."/>
            <person name="Wang X."/>
            <person name="Wang C.C."/>
            <person name="Yang T.C."/>
            <person name="Huo Q.B."/>
            <person name="Li W."/>
            <person name="Chen H.Y."/>
            <person name="Chen S.E."/>
            <person name="Zhou L.G."/>
            <person name="Ni X.B."/>
            <person name="Tian J.H."/>
            <person name="Sheng Y."/>
            <person name="Liu T."/>
            <person name="Pan Y.S."/>
            <person name="Xia L.Y."/>
            <person name="Li J."/>
            <person name="Zhao F."/>
            <person name="Cao W.C."/>
        </authorList>
    </citation>
    <scope>NUCLEOTIDE SEQUENCE</scope>
    <source>
        <strain evidence="3">Rsan-2018</strain>
    </source>
</reference>
<protein>
    <recommendedName>
        <fullName evidence="5">Kunitz/Bovine pancreatic trypsin inhibitor domain protein</fullName>
    </recommendedName>
</protein>
<dbReference type="Gene3D" id="4.10.410.10">
    <property type="entry name" value="Pancreatic trypsin inhibitor Kunitz domain"/>
    <property type="match status" value="1"/>
</dbReference>
<proteinExistence type="predicted"/>
<organism evidence="3 4">
    <name type="scientific">Rhipicephalus sanguineus</name>
    <name type="common">Brown dog tick</name>
    <name type="synonym">Ixodes sanguineus</name>
    <dbReference type="NCBI Taxonomy" id="34632"/>
    <lineage>
        <taxon>Eukaryota</taxon>
        <taxon>Metazoa</taxon>
        <taxon>Ecdysozoa</taxon>
        <taxon>Arthropoda</taxon>
        <taxon>Chelicerata</taxon>
        <taxon>Arachnida</taxon>
        <taxon>Acari</taxon>
        <taxon>Parasitiformes</taxon>
        <taxon>Ixodida</taxon>
        <taxon>Ixodoidea</taxon>
        <taxon>Ixodidae</taxon>
        <taxon>Rhipicephalinae</taxon>
        <taxon>Rhipicephalus</taxon>
        <taxon>Rhipicephalus</taxon>
    </lineage>
</organism>
<dbReference type="VEuPathDB" id="VectorBase:RSAN_046314"/>
<feature type="transmembrane region" description="Helical" evidence="2">
    <location>
        <begin position="121"/>
        <end position="142"/>
    </location>
</feature>
<dbReference type="AlphaFoldDB" id="A0A9D4T0W7"/>
<comment type="caution">
    <text evidence="3">The sequence shown here is derived from an EMBL/GenBank/DDBJ whole genome shotgun (WGS) entry which is preliminary data.</text>
</comment>
<keyword evidence="2" id="KW-0472">Membrane</keyword>
<dbReference type="InterPro" id="IPR036880">
    <property type="entry name" value="Kunitz_BPTI_sf"/>
</dbReference>
<feature type="region of interest" description="Disordered" evidence="1">
    <location>
        <begin position="1"/>
        <end position="55"/>
    </location>
</feature>
<dbReference type="GO" id="GO:0004867">
    <property type="term" value="F:serine-type endopeptidase inhibitor activity"/>
    <property type="evidence" value="ECO:0007669"/>
    <property type="project" value="InterPro"/>
</dbReference>
<keyword evidence="4" id="KW-1185">Reference proteome</keyword>
<feature type="compositionally biased region" description="Polar residues" evidence="1">
    <location>
        <begin position="38"/>
        <end position="55"/>
    </location>
</feature>
<dbReference type="EMBL" id="JABSTV010001249">
    <property type="protein sequence ID" value="KAH7962112.1"/>
    <property type="molecule type" value="Genomic_DNA"/>
</dbReference>
<gene>
    <name evidence="3" type="ORF">HPB52_014503</name>
</gene>
<name>A0A9D4T0W7_RHISA</name>
<evidence type="ECO:0000256" key="1">
    <source>
        <dbReference type="SAM" id="MobiDB-lite"/>
    </source>
</evidence>
<feature type="compositionally biased region" description="Low complexity" evidence="1">
    <location>
        <begin position="9"/>
        <end position="21"/>
    </location>
</feature>